<accession>A0A517ZL83</accession>
<dbReference type="AlphaFoldDB" id="A0A517ZL83"/>
<evidence type="ECO:0000313" key="4">
    <source>
        <dbReference type="Proteomes" id="UP000319383"/>
    </source>
</evidence>
<dbReference type="InterPro" id="IPR000836">
    <property type="entry name" value="PRTase_dom"/>
</dbReference>
<dbReference type="PANTHER" id="PTHR47505:SF1">
    <property type="entry name" value="DNA UTILIZATION PROTEIN YHGH"/>
    <property type="match status" value="1"/>
</dbReference>
<dbReference type="InterPro" id="IPR051910">
    <property type="entry name" value="ComF/GntX_DNA_util-trans"/>
</dbReference>
<dbReference type="PANTHER" id="PTHR47505">
    <property type="entry name" value="DNA UTILIZATION PROTEIN YHGH"/>
    <property type="match status" value="1"/>
</dbReference>
<organism evidence="3 4">
    <name type="scientific">Symmachiella dynata</name>
    <dbReference type="NCBI Taxonomy" id="2527995"/>
    <lineage>
        <taxon>Bacteria</taxon>
        <taxon>Pseudomonadati</taxon>
        <taxon>Planctomycetota</taxon>
        <taxon>Planctomycetia</taxon>
        <taxon>Planctomycetales</taxon>
        <taxon>Planctomycetaceae</taxon>
        <taxon>Symmachiella</taxon>
    </lineage>
</organism>
<keyword evidence="4" id="KW-1185">Reference proteome</keyword>
<gene>
    <name evidence="3" type="ORF">Mal52_16880</name>
</gene>
<feature type="domain" description="Phosphoribosyltransferase" evidence="2">
    <location>
        <begin position="217"/>
        <end position="262"/>
    </location>
</feature>
<dbReference type="KEGG" id="sdyn:Mal52_16880"/>
<dbReference type="EMBL" id="CP036276">
    <property type="protein sequence ID" value="QDU43216.1"/>
    <property type="molecule type" value="Genomic_DNA"/>
</dbReference>
<comment type="similarity">
    <text evidence="1">Belongs to the ComF/GntX family.</text>
</comment>
<dbReference type="SUPFAM" id="SSF53271">
    <property type="entry name" value="PRTase-like"/>
    <property type="match status" value="1"/>
</dbReference>
<dbReference type="Gene3D" id="3.40.50.2020">
    <property type="match status" value="1"/>
</dbReference>
<evidence type="ECO:0000313" key="3">
    <source>
        <dbReference type="EMBL" id="QDU43216.1"/>
    </source>
</evidence>
<dbReference type="CDD" id="cd06223">
    <property type="entry name" value="PRTases_typeI"/>
    <property type="match status" value="1"/>
</dbReference>
<dbReference type="Proteomes" id="UP000319383">
    <property type="component" value="Chromosome"/>
</dbReference>
<protein>
    <submittedName>
        <fullName evidence="3">DNA utilization protein GntX</fullName>
    </submittedName>
</protein>
<reference evidence="3 4" key="1">
    <citation type="submission" date="2019-02" db="EMBL/GenBank/DDBJ databases">
        <title>Deep-cultivation of Planctomycetes and their phenomic and genomic characterization uncovers novel biology.</title>
        <authorList>
            <person name="Wiegand S."/>
            <person name="Jogler M."/>
            <person name="Boedeker C."/>
            <person name="Pinto D."/>
            <person name="Vollmers J."/>
            <person name="Rivas-Marin E."/>
            <person name="Kohn T."/>
            <person name="Peeters S.H."/>
            <person name="Heuer A."/>
            <person name="Rast P."/>
            <person name="Oberbeckmann S."/>
            <person name="Bunk B."/>
            <person name="Jeske O."/>
            <person name="Meyerdierks A."/>
            <person name="Storesund J.E."/>
            <person name="Kallscheuer N."/>
            <person name="Luecker S."/>
            <person name="Lage O.M."/>
            <person name="Pohl T."/>
            <person name="Merkel B.J."/>
            <person name="Hornburger P."/>
            <person name="Mueller R.-W."/>
            <person name="Bruemmer F."/>
            <person name="Labrenz M."/>
            <person name="Spormann A.M."/>
            <person name="Op den Camp H."/>
            <person name="Overmann J."/>
            <person name="Amann R."/>
            <person name="Jetten M.S.M."/>
            <person name="Mascher T."/>
            <person name="Medema M.H."/>
            <person name="Devos D.P."/>
            <person name="Kaster A.-K."/>
            <person name="Ovreas L."/>
            <person name="Rohde M."/>
            <person name="Galperin M.Y."/>
            <person name="Jogler C."/>
        </authorList>
    </citation>
    <scope>NUCLEOTIDE SEQUENCE [LARGE SCALE GENOMIC DNA]</scope>
    <source>
        <strain evidence="3 4">Mal52</strain>
    </source>
</reference>
<evidence type="ECO:0000256" key="1">
    <source>
        <dbReference type="ARBA" id="ARBA00008007"/>
    </source>
</evidence>
<proteinExistence type="inferred from homology"/>
<dbReference type="Pfam" id="PF00156">
    <property type="entry name" value="Pribosyltran"/>
    <property type="match status" value="1"/>
</dbReference>
<sequence length="265" mass="29336">MTPHSESQTLRSRLPAAVSGAMREFGRCAVDFLYPCHCAVCQTALPESLTCRAEICEGCRRELLSTAGVACDRCGAPIGPYVDPSGGCNFCVRQKFAFERVIRLGIYEDQLRQACLGAKGGRQQALAAALAELQWERRVEAFRDTPIDVVVPVPHFWLQRLSRLHNPAETLAGVWAHNLRVRKSDHILVKAKWTKPQRSLPADRRRENVRKAFKVGRREEIQGATVLLVDDIMTTGATAHEAARVLKQAGAGRVITAVVARAMRN</sequence>
<name>A0A517ZL83_9PLAN</name>
<dbReference type="InterPro" id="IPR029057">
    <property type="entry name" value="PRTase-like"/>
</dbReference>
<evidence type="ECO:0000259" key="2">
    <source>
        <dbReference type="Pfam" id="PF00156"/>
    </source>
</evidence>